<sequence length="310" mass="35340">MKKIYITLISIVLLAIACSKDRTMLLDDGNPTPGNPNDKFTTIDRAALAKLGSQTEKKTIKSQDDLPFVGSQGTQVWLFDRDLRMPDGSAVSYPFEIEMLELFTPKDMILHQMPTVSRGRLLTTAGEMNIRAYKDGKELKLDRYSSTQIIVPIKGRVDANMELFYGEDKGDGFIDWYPANMPGVETQWGLYPEGKTYVIFPERIGWINCDKFYNFTEAKTTITFSSENPPIENILIFLYFPDLQSLMQVYRNTSGEVPVGRTVKVVAIGITKDEEYHSFFQEMVVQDKQKVEIKLTPTTKESFLKYLDTL</sequence>
<name>A0ABW5JDE7_9BACT</name>
<feature type="signal peptide" evidence="1">
    <location>
        <begin position="1"/>
        <end position="17"/>
    </location>
</feature>
<accession>A0ABW5JDE7</accession>
<comment type="caution">
    <text evidence="2">The sequence shown here is derived from an EMBL/GenBank/DDBJ whole genome shotgun (WGS) entry which is preliminary data.</text>
</comment>
<proteinExistence type="predicted"/>
<gene>
    <name evidence="2" type="ORF">ACFSR2_17865</name>
</gene>
<dbReference type="PROSITE" id="PS51257">
    <property type="entry name" value="PROKAR_LIPOPROTEIN"/>
    <property type="match status" value="1"/>
</dbReference>
<dbReference type="RefSeq" id="WP_340237873.1">
    <property type="nucleotide sequence ID" value="NZ_JBBEWC010000008.1"/>
</dbReference>
<organism evidence="2 3">
    <name type="scientific">Emticicia soli</name>
    <dbReference type="NCBI Taxonomy" id="2027878"/>
    <lineage>
        <taxon>Bacteria</taxon>
        <taxon>Pseudomonadati</taxon>
        <taxon>Bacteroidota</taxon>
        <taxon>Cytophagia</taxon>
        <taxon>Cytophagales</taxon>
        <taxon>Leadbetterellaceae</taxon>
        <taxon>Emticicia</taxon>
    </lineage>
</organism>
<dbReference type="Proteomes" id="UP001597510">
    <property type="component" value="Unassembled WGS sequence"/>
</dbReference>
<dbReference type="EMBL" id="JBHULC010000021">
    <property type="protein sequence ID" value="MFD2522771.1"/>
    <property type="molecule type" value="Genomic_DNA"/>
</dbReference>
<feature type="chain" id="PRO_5046244190" description="DUF4380 domain-containing protein" evidence="1">
    <location>
        <begin position="18"/>
        <end position="310"/>
    </location>
</feature>
<evidence type="ECO:0000256" key="1">
    <source>
        <dbReference type="SAM" id="SignalP"/>
    </source>
</evidence>
<evidence type="ECO:0000313" key="2">
    <source>
        <dbReference type="EMBL" id="MFD2522771.1"/>
    </source>
</evidence>
<keyword evidence="1" id="KW-0732">Signal</keyword>
<reference evidence="3" key="1">
    <citation type="journal article" date="2019" name="Int. J. Syst. Evol. Microbiol.">
        <title>The Global Catalogue of Microorganisms (GCM) 10K type strain sequencing project: providing services to taxonomists for standard genome sequencing and annotation.</title>
        <authorList>
            <consortium name="The Broad Institute Genomics Platform"/>
            <consortium name="The Broad Institute Genome Sequencing Center for Infectious Disease"/>
            <person name="Wu L."/>
            <person name="Ma J."/>
        </authorList>
    </citation>
    <scope>NUCLEOTIDE SEQUENCE [LARGE SCALE GENOMIC DNA]</scope>
    <source>
        <strain evidence="3">KCTC 52344</strain>
    </source>
</reference>
<evidence type="ECO:0008006" key="4">
    <source>
        <dbReference type="Google" id="ProtNLM"/>
    </source>
</evidence>
<protein>
    <recommendedName>
        <fullName evidence="4">DUF4380 domain-containing protein</fullName>
    </recommendedName>
</protein>
<evidence type="ECO:0000313" key="3">
    <source>
        <dbReference type="Proteomes" id="UP001597510"/>
    </source>
</evidence>
<keyword evidence="3" id="KW-1185">Reference proteome</keyword>